<accession>A0AA37RYH8</accession>
<protein>
    <submittedName>
        <fullName evidence="2">Phosphotransferase</fullName>
    </submittedName>
</protein>
<evidence type="ECO:0000313" key="3">
    <source>
        <dbReference type="Proteomes" id="UP001161422"/>
    </source>
</evidence>
<sequence length="325" mass="37369">MYLSSANQSYLLEQCQADAIFSEQLIQPLWSDYGQLVRVNLIGGEHGSVIVKQIDWAKRRSNVRGWGNDLSHQRKLRSYQVESSWYQGLAKDSPVTVPKVIASHQDDTQLLLILEDLAPLGFTQVLRQAKGETITSVIDWLAEFHGFYLGQTPTGLWEQGCYWHLQTRPDEWQAMAEGKLKQAASDIDAALRSCQYQTIVHGDAKLANFCFSKDHTQVAAVDFQYIGAGVGVQDLAYFISSVFNEYEAEQYEEQILSRYFERLNQAIEQYHPNINAAEVEREWRQLYCVAWADFCRFLQGWSPQHWKLTPYSQAQTQRALELLGW</sequence>
<dbReference type="InterPro" id="IPR015897">
    <property type="entry name" value="CHK_kinase-like"/>
</dbReference>
<dbReference type="Gene3D" id="3.90.1200.10">
    <property type="match status" value="1"/>
</dbReference>
<comment type="caution">
    <text evidence="2">The sequence shown here is derived from an EMBL/GenBank/DDBJ whole genome shotgun (WGS) entry which is preliminary data.</text>
</comment>
<dbReference type="RefSeq" id="WP_095504586.1">
    <property type="nucleotide sequence ID" value="NZ_BSNC01000006.1"/>
</dbReference>
<feature type="domain" description="CHK kinase-like" evidence="1">
    <location>
        <begin position="112"/>
        <end position="269"/>
    </location>
</feature>
<proteinExistence type="predicted"/>
<evidence type="ECO:0000313" key="2">
    <source>
        <dbReference type="EMBL" id="GLP97579.1"/>
    </source>
</evidence>
<dbReference type="SUPFAM" id="SSF56112">
    <property type="entry name" value="Protein kinase-like (PK-like)"/>
    <property type="match status" value="1"/>
</dbReference>
<dbReference type="InterPro" id="IPR011009">
    <property type="entry name" value="Kinase-like_dom_sf"/>
</dbReference>
<reference evidence="2" key="1">
    <citation type="journal article" date="2014" name="Int. J. Syst. Evol. Microbiol.">
        <title>Complete genome sequence of Corynebacterium casei LMG S-19264T (=DSM 44701T), isolated from a smear-ripened cheese.</title>
        <authorList>
            <consortium name="US DOE Joint Genome Institute (JGI-PGF)"/>
            <person name="Walter F."/>
            <person name="Albersmeier A."/>
            <person name="Kalinowski J."/>
            <person name="Ruckert C."/>
        </authorList>
    </citation>
    <scope>NUCLEOTIDE SEQUENCE</scope>
    <source>
        <strain evidence="2">NBRC 101628</strain>
    </source>
</reference>
<gene>
    <name evidence="2" type="ORF">GCM10007895_28860</name>
</gene>
<dbReference type="Proteomes" id="UP001161422">
    <property type="component" value="Unassembled WGS sequence"/>
</dbReference>
<dbReference type="PANTHER" id="PTHR11012">
    <property type="entry name" value="PROTEIN KINASE-LIKE DOMAIN-CONTAINING"/>
    <property type="match status" value="1"/>
</dbReference>
<reference evidence="2" key="2">
    <citation type="submission" date="2023-01" db="EMBL/GenBank/DDBJ databases">
        <title>Draft genome sequence of Paraferrimonas sedimenticola strain NBRC 101628.</title>
        <authorList>
            <person name="Sun Q."/>
            <person name="Mori K."/>
        </authorList>
    </citation>
    <scope>NUCLEOTIDE SEQUENCE</scope>
    <source>
        <strain evidence="2">NBRC 101628</strain>
    </source>
</reference>
<organism evidence="2 3">
    <name type="scientific">Paraferrimonas sedimenticola</name>
    <dbReference type="NCBI Taxonomy" id="375674"/>
    <lineage>
        <taxon>Bacteria</taxon>
        <taxon>Pseudomonadati</taxon>
        <taxon>Pseudomonadota</taxon>
        <taxon>Gammaproteobacteria</taxon>
        <taxon>Alteromonadales</taxon>
        <taxon>Ferrimonadaceae</taxon>
        <taxon>Paraferrimonas</taxon>
    </lineage>
</organism>
<dbReference type="EMBL" id="BSNC01000006">
    <property type="protein sequence ID" value="GLP97579.1"/>
    <property type="molecule type" value="Genomic_DNA"/>
</dbReference>
<dbReference type="InterPro" id="IPR002575">
    <property type="entry name" value="Aminoglycoside_PTrfase"/>
</dbReference>
<dbReference type="AlphaFoldDB" id="A0AA37RYH8"/>
<dbReference type="PANTHER" id="PTHR11012:SF30">
    <property type="entry name" value="PROTEIN KINASE-LIKE DOMAIN-CONTAINING"/>
    <property type="match status" value="1"/>
</dbReference>
<dbReference type="SMART" id="SM00587">
    <property type="entry name" value="CHK"/>
    <property type="match status" value="1"/>
</dbReference>
<dbReference type="Pfam" id="PF01636">
    <property type="entry name" value="APH"/>
    <property type="match status" value="1"/>
</dbReference>
<keyword evidence="3" id="KW-1185">Reference proteome</keyword>
<name>A0AA37RYH8_9GAMM</name>
<evidence type="ECO:0000259" key="1">
    <source>
        <dbReference type="SMART" id="SM00587"/>
    </source>
</evidence>